<proteinExistence type="predicted"/>
<evidence type="ECO:0000313" key="1">
    <source>
        <dbReference type="EMBL" id="KOC58993.1"/>
    </source>
</evidence>
<organism evidence="1 2">
    <name type="scientific">Habropoda laboriosa</name>
    <dbReference type="NCBI Taxonomy" id="597456"/>
    <lineage>
        <taxon>Eukaryota</taxon>
        <taxon>Metazoa</taxon>
        <taxon>Ecdysozoa</taxon>
        <taxon>Arthropoda</taxon>
        <taxon>Hexapoda</taxon>
        <taxon>Insecta</taxon>
        <taxon>Pterygota</taxon>
        <taxon>Neoptera</taxon>
        <taxon>Endopterygota</taxon>
        <taxon>Hymenoptera</taxon>
        <taxon>Apocrita</taxon>
        <taxon>Aculeata</taxon>
        <taxon>Apoidea</taxon>
        <taxon>Anthophila</taxon>
        <taxon>Apidae</taxon>
        <taxon>Habropoda</taxon>
    </lineage>
</organism>
<evidence type="ECO:0008006" key="3">
    <source>
        <dbReference type="Google" id="ProtNLM"/>
    </source>
</evidence>
<name>A0A0L7QK41_9HYME</name>
<reference evidence="1 2" key="1">
    <citation type="submission" date="2015-07" db="EMBL/GenBank/DDBJ databases">
        <title>The genome of Habropoda laboriosa.</title>
        <authorList>
            <person name="Pan H."/>
            <person name="Kapheim K."/>
        </authorList>
    </citation>
    <scope>NUCLEOTIDE SEQUENCE [LARGE SCALE GENOMIC DNA]</scope>
    <source>
        <strain evidence="1">0110345459</strain>
    </source>
</reference>
<accession>A0A0L7QK41</accession>
<dbReference type="Proteomes" id="UP000053825">
    <property type="component" value="Unassembled WGS sequence"/>
</dbReference>
<sequence>MVDTGAEPNLIKVSALKPDTPINQHDTLSIRGVTHEKVGTIGTTYFTLYGTPLRFHVVQDVFPINADGILGSTFLQNSATTRVVRKIRFPRSCSREERCYAESGDTVV</sequence>
<gene>
    <name evidence="1" type="ORF">WH47_00819</name>
</gene>
<dbReference type="EMBL" id="KQ414987">
    <property type="protein sequence ID" value="KOC58993.1"/>
    <property type="molecule type" value="Genomic_DNA"/>
</dbReference>
<keyword evidence="2" id="KW-1185">Reference proteome</keyword>
<dbReference type="AlphaFoldDB" id="A0A0L7QK41"/>
<evidence type="ECO:0000313" key="2">
    <source>
        <dbReference type="Proteomes" id="UP000053825"/>
    </source>
</evidence>
<protein>
    <recommendedName>
        <fullName evidence="3">Peptidase A2 domain-containing protein</fullName>
    </recommendedName>
</protein>